<dbReference type="HOGENOM" id="CLU_024237_1_0_1"/>
<dbReference type="PROSITE" id="PS50011">
    <property type="entry name" value="PROTEIN_KINASE_DOM"/>
    <property type="match status" value="1"/>
</dbReference>
<dbReference type="InterPro" id="IPR050205">
    <property type="entry name" value="CDPK_Ser/Thr_kinases"/>
</dbReference>
<organism evidence="8 9">
    <name type="scientific">Tetrahymena thermophila (strain SB210)</name>
    <dbReference type="NCBI Taxonomy" id="312017"/>
    <lineage>
        <taxon>Eukaryota</taxon>
        <taxon>Sar</taxon>
        <taxon>Alveolata</taxon>
        <taxon>Ciliophora</taxon>
        <taxon>Intramacronucleata</taxon>
        <taxon>Oligohymenophorea</taxon>
        <taxon>Hymenostomatida</taxon>
        <taxon>Tetrahymenina</taxon>
        <taxon>Tetrahymenidae</taxon>
        <taxon>Tetrahymena</taxon>
    </lineage>
</organism>
<evidence type="ECO:0000256" key="5">
    <source>
        <dbReference type="ARBA" id="ARBA00022840"/>
    </source>
</evidence>
<dbReference type="RefSeq" id="XP_001010442.2">
    <property type="nucleotide sequence ID" value="XM_001010442.2"/>
</dbReference>
<evidence type="ECO:0000256" key="1">
    <source>
        <dbReference type="ARBA" id="ARBA00022527"/>
    </source>
</evidence>
<evidence type="ECO:0000256" key="6">
    <source>
        <dbReference type="SAM" id="Coils"/>
    </source>
</evidence>
<dbReference type="GO" id="GO:0004674">
    <property type="term" value="F:protein serine/threonine kinase activity"/>
    <property type="evidence" value="ECO:0007669"/>
    <property type="project" value="UniProtKB-KW"/>
</dbReference>
<evidence type="ECO:0000313" key="9">
    <source>
        <dbReference type="Proteomes" id="UP000009168"/>
    </source>
</evidence>
<dbReference type="Gene3D" id="1.10.510.10">
    <property type="entry name" value="Transferase(Phosphotransferase) domain 1"/>
    <property type="match status" value="1"/>
</dbReference>
<sequence>MENIIQTNPQTETNTAIQKNKTEERAGTLEINGLEILEFDFEKMSKISDSEFESQTISDIYNQMTEELKKFEYEEFRFLSSDTQGCQISANKKGIENRHIIKGIFSKKNKEDANELKNYIDNQIKILKQCSGSPYSIELVNEIEGEEMVYLIFNANKGTIQKLLEQQGGKLSEFSVIKYSKDIAEGICHAHKNGHFFYHLNLDQIFIDFNNNAVVSAFTARDLNLSQENSLFIAPEIEQNSQEQDASDNTKASTSLSKQSDAFSFGCLMISMLLGVTELKRYEKKKEQISEYFANLSDSSSKKESLYKIISRLTKFDSNERMTIFDSLSELQKMISVDVIAEQEVQDSGDEHIKNIMIYIEKVQKKIGKIGEKVQNLKPDHSELLIKIQNFENQIKLKDQKIDDLTKQLLDEQKTHENEKKKLKEGSLIKDEQIQKLNQELEGLRIEFKKKENEIILKNQSLMKELEESLRNQLRLKVKQTHTYQGPGFYCNDCNYYFGQKWGYHYGNQVSFYCSSCQSQSIHTLKR</sequence>
<dbReference type="InterPro" id="IPR000719">
    <property type="entry name" value="Prot_kinase_dom"/>
</dbReference>
<evidence type="ECO:0000256" key="2">
    <source>
        <dbReference type="ARBA" id="ARBA00022679"/>
    </source>
</evidence>
<reference evidence="9" key="1">
    <citation type="journal article" date="2006" name="PLoS Biol.">
        <title>Macronuclear genome sequence of the ciliate Tetrahymena thermophila, a model eukaryote.</title>
        <authorList>
            <person name="Eisen J.A."/>
            <person name="Coyne R.S."/>
            <person name="Wu M."/>
            <person name="Wu D."/>
            <person name="Thiagarajan M."/>
            <person name="Wortman J.R."/>
            <person name="Badger J.H."/>
            <person name="Ren Q."/>
            <person name="Amedeo P."/>
            <person name="Jones K.M."/>
            <person name="Tallon L.J."/>
            <person name="Delcher A.L."/>
            <person name="Salzberg S.L."/>
            <person name="Silva J.C."/>
            <person name="Haas B.J."/>
            <person name="Majoros W.H."/>
            <person name="Farzad M."/>
            <person name="Carlton J.M."/>
            <person name="Smith R.K. Jr."/>
            <person name="Garg J."/>
            <person name="Pearlman R.E."/>
            <person name="Karrer K.M."/>
            <person name="Sun L."/>
            <person name="Manning G."/>
            <person name="Elde N.C."/>
            <person name="Turkewitz A.P."/>
            <person name="Asai D.J."/>
            <person name="Wilkes D.E."/>
            <person name="Wang Y."/>
            <person name="Cai H."/>
            <person name="Collins K."/>
            <person name="Stewart B.A."/>
            <person name="Lee S.R."/>
            <person name="Wilamowska K."/>
            <person name="Weinberg Z."/>
            <person name="Ruzzo W.L."/>
            <person name="Wloga D."/>
            <person name="Gaertig J."/>
            <person name="Frankel J."/>
            <person name="Tsao C.-C."/>
            <person name="Gorovsky M.A."/>
            <person name="Keeling P.J."/>
            <person name="Waller R.F."/>
            <person name="Patron N.J."/>
            <person name="Cherry J.M."/>
            <person name="Stover N.A."/>
            <person name="Krieger C.J."/>
            <person name="del Toro C."/>
            <person name="Ryder H.F."/>
            <person name="Williamson S.C."/>
            <person name="Barbeau R.A."/>
            <person name="Hamilton E.P."/>
            <person name="Orias E."/>
        </authorList>
    </citation>
    <scope>NUCLEOTIDE SEQUENCE [LARGE SCALE GENOMIC DNA]</scope>
    <source>
        <strain evidence="9">SB210</strain>
    </source>
</reference>
<feature type="domain" description="Protein kinase" evidence="7">
    <location>
        <begin position="73"/>
        <end position="335"/>
    </location>
</feature>
<evidence type="ECO:0000313" key="8">
    <source>
        <dbReference type="EMBL" id="EAR90197.2"/>
    </source>
</evidence>
<keyword evidence="6" id="KW-0175">Coiled coil</keyword>
<accession>Q22Y27</accession>
<dbReference type="SUPFAM" id="SSF56112">
    <property type="entry name" value="Protein kinase-like (PK-like)"/>
    <property type="match status" value="1"/>
</dbReference>
<keyword evidence="2" id="KW-0808">Transferase</keyword>
<feature type="coiled-coil region" evidence="6">
    <location>
        <begin position="388"/>
        <end position="454"/>
    </location>
</feature>
<evidence type="ECO:0000256" key="3">
    <source>
        <dbReference type="ARBA" id="ARBA00022741"/>
    </source>
</evidence>
<dbReference type="InParanoid" id="Q22Y27"/>
<proteinExistence type="predicted"/>
<dbReference type="PANTHER" id="PTHR24349">
    <property type="entry name" value="SERINE/THREONINE-PROTEIN KINASE"/>
    <property type="match status" value="1"/>
</dbReference>
<dbReference type="InterPro" id="IPR011009">
    <property type="entry name" value="Kinase-like_dom_sf"/>
</dbReference>
<dbReference type="KEGG" id="tet:TTHERM_00355440"/>
<keyword evidence="5" id="KW-0067">ATP-binding</keyword>
<dbReference type="Proteomes" id="UP000009168">
    <property type="component" value="Unassembled WGS sequence"/>
</dbReference>
<keyword evidence="9" id="KW-1185">Reference proteome</keyword>
<protein>
    <submittedName>
        <fullName evidence="8">Kinase domain protein</fullName>
    </submittedName>
</protein>
<dbReference type="GO" id="GO:0005524">
    <property type="term" value="F:ATP binding"/>
    <property type="evidence" value="ECO:0007669"/>
    <property type="project" value="UniProtKB-KW"/>
</dbReference>
<dbReference type="SMART" id="SM00220">
    <property type="entry name" value="S_TKc"/>
    <property type="match status" value="1"/>
</dbReference>
<evidence type="ECO:0000259" key="7">
    <source>
        <dbReference type="PROSITE" id="PS50011"/>
    </source>
</evidence>
<dbReference type="Pfam" id="PF00069">
    <property type="entry name" value="Pkinase"/>
    <property type="match status" value="1"/>
</dbReference>
<keyword evidence="3" id="KW-0547">Nucleotide-binding</keyword>
<name>Q22Y27_TETTS</name>
<dbReference type="AlphaFoldDB" id="Q22Y27"/>
<dbReference type="EMBL" id="GG662749">
    <property type="protein sequence ID" value="EAR90197.2"/>
    <property type="molecule type" value="Genomic_DNA"/>
</dbReference>
<keyword evidence="4 8" id="KW-0418">Kinase</keyword>
<dbReference type="GeneID" id="7837292"/>
<gene>
    <name evidence="8" type="ORF">TTHERM_00355440</name>
</gene>
<dbReference type="STRING" id="312017.Q22Y27"/>
<evidence type="ECO:0000256" key="4">
    <source>
        <dbReference type="ARBA" id="ARBA00022777"/>
    </source>
</evidence>
<keyword evidence="1" id="KW-0723">Serine/threonine-protein kinase</keyword>